<proteinExistence type="predicted"/>
<evidence type="ECO:0000313" key="1">
    <source>
        <dbReference type="EMBL" id="GBG77593.1"/>
    </source>
</evidence>
<dbReference type="EMBL" id="BFEA01000271">
    <property type="protein sequence ID" value="GBG77593.1"/>
    <property type="molecule type" value="Genomic_DNA"/>
</dbReference>
<reference evidence="1 2" key="1">
    <citation type="journal article" date="2018" name="Cell">
        <title>The Chara Genome: Secondary Complexity and Implications for Plant Terrestrialization.</title>
        <authorList>
            <person name="Nishiyama T."/>
            <person name="Sakayama H."/>
            <person name="Vries J.D."/>
            <person name="Buschmann H."/>
            <person name="Saint-Marcoux D."/>
            <person name="Ullrich K.K."/>
            <person name="Haas F.B."/>
            <person name="Vanderstraeten L."/>
            <person name="Becker D."/>
            <person name="Lang D."/>
            <person name="Vosolsobe S."/>
            <person name="Rombauts S."/>
            <person name="Wilhelmsson P.K.I."/>
            <person name="Janitza P."/>
            <person name="Kern R."/>
            <person name="Heyl A."/>
            <person name="Rumpler F."/>
            <person name="Villalobos L.I.A.C."/>
            <person name="Clay J.M."/>
            <person name="Skokan R."/>
            <person name="Toyoda A."/>
            <person name="Suzuki Y."/>
            <person name="Kagoshima H."/>
            <person name="Schijlen E."/>
            <person name="Tajeshwar N."/>
            <person name="Catarino B."/>
            <person name="Hetherington A.J."/>
            <person name="Saltykova A."/>
            <person name="Bonnot C."/>
            <person name="Breuninger H."/>
            <person name="Symeonidi A."/>
            <person name="Radhakrishnan G.V."/>
            <person name="Van Nieuwerburgh F."/>
            <person name="Deforce D."/>
            <person name="Chang C."/>
            <person name="Karol K.G."/>
            <person name="Hedrich R."/>
            <person name="Ulvskov P."/>
            <person name="Glockner G."/>
            <person name="Delwiche C.F."/>
            <person name="Petrasek J."/>
            <person name="Van de Peer Y."/>
            <person name="Friml J."/>
            <person name="Beilby M."/>
            <person name="Dolan L."/>
            <person name="Kohara Y."/>
            <person name="Sugano S."/>
            <person name="Fujiyama A."/>
            <person name="Delaux P.-M."/>
            <person name="Quint M."/>
            <person name="TheiBen G."/>
            <person name="Hagemann M."/>
            <person name="Harholt J."/>
            <person name="Dunand C."/>
            <person name="Zachgo S."/>
            <person name="Langdale J."/>
            <person name="Maumus F."/>
            <person name="Straeten D.V.D."/>
            <person name="Gould S.B."/>
            <person name="Rensing S.A."/>
        </authorList>
    </citation>
    <scope>NUCLEOTIDE SEQUENCE [LARGE SCALE GENOMIC DNA]</scope>
    <source>
        <strain evidence="1 2">S276</strain>
    </source>
</reference>
<evidence type="ECO:0000313" key="2">
    <source>
        <dbReference type="Proteomes" id="UP000265515"/>
    </source>
</evidence>
<organism evidence="1 2">
    <name type="scientific">Chara braunii</name>
    <name type="common">Braun's stonewort</name>
    <dbReference type="NCBI Taxonomy" id="69332"/>
    <lineage>
        <taxon>Eukaryota</taxon>
        <taxon>Viridiplantae</taxon>
        <taxon>Streptophyta</taxon>
        <taxon>Charophyceae</taxon>
        <taxon>Charales</taxon>
        <taxon>Characeae</taxon>
        <taxon>Chara</taxon>
    </lineage>
</organism>
<keyword evidence="2" id="KW-1185">Reference proteome</keyword>
<sequence length="385" mass="40206">MVNVNWARKSSQRAWPGVISFLERMEETMVLSVRMVKYCPSRVSGQVLDGGGLGGVAGEMLGQYGSIGEVGGVSGDIEMANGVGDLKDRGRGDALLEGPYGCLQRRRCGRGIRRLKRHGVEFLLLEDREDLAEVLKVGLEGGAEDKDVIKVDDDADFEEVAEDVVHGTERGRRSCGCPPRGYGSGGSHCEGRSWWFVGDPIGDNGSSPICLEVGALLGDERKVGNDGGGEVVAEGTDILDEAVRGTGLAEVAELFKVVINGFLGAKSGSEKVGPLEEGVTWSSGGSAVADFSHPPFGGIAEEAGGGNGEPVGKVQVVEVKRVLELDGVDAVAEATTADEVEADTAAAAAAAATAAARWEVLVWHGGMWRCRCGRGGGGEGIYNMN</sequence>
<dbReference type="AlphaFoldDB" id="A0A388L5V8"/>
<protein>
    <submittedName>
        <fullName evidence="1">Uncharacterized protein</fullName>
    </submittedName>
</protein>
<gene>
    <name evidence="1" type="ORF">CBR_g24040</name>
</gene>
<accession>A0A388L5V8</accession>
<dbReference type="Gramene" id="GBG77593">
    <property type="protein sequence ID" value="GBG77593"/>
    <property type="gene ID" value="CBR_g24040"/>
</dbReference>
<dbReference type="Proteomes" id="UP000265515">
    <property type="component" value="Unassembled WGS sequence"/>
</dbReference>
<comment type="caution">
    <text evidence="1">The sequence shown here is derived from an EMBL/GenBank/DDBJ whole genome shotgun (WGS) entry which is preliminary data.</text>
</comment>
<name>A0A388L5V8_CHABU</name>